<dbReference type="EMBL" id="JARJCN010000130">
    <property type="protein sequence ID" value="KAJ7070388.1"/>
    <property type="molecule type" value="Genomic_DNA"/>
</dbReference>
<reference evidence="1" key="1">
    <citation type="submission" date="2023-03" db="EMBL/GenBank/DDBJ databases">
        <title>Massive genome expansion in bonnet fungi (Mycena s.s.) driven by repeated elements and novel gene families across ecological guilds.</title>
        <authorList>
            <consortium name="Lawrence Berkeley National Laboratory"/>
            <person name="Harder C.B."/>
            <person name="Miyauchi S."/>
            <person name="Viragh M."/>
            <person name="Kuo A."/>
            <person name="Thoen E."/>
            <person name="Andreopoulos B."/>
            <person name="Lu D."/>
            <person name="Skrede I."/>
            <person name="Drula E."/>
            <person name="Henrissat B."/>
            <person name="Morin E."/>
            <person name="Kohler A."/>
            <person name="Barry K."/>
            <person name="LaButti K."/>
            <person name="Morin E."/>
            <person name="Salamov A."/>
            <person name="Lipzen A."/>
            <person name="Mereny Z."/>
            <person name="Hegedus B."/>
            <person name="Baldrian P."/>
            <person name="Stursova M."/>
            <person name="Weitz H."/>
            <person name="Taylor A."/>
            <person name="Grigoriev I.V."/>
            <person name="Nagy L.G."/>
            <person name="Martin F."/>
            <person name="Kauserud H."/>
        </authorList>
    </citation>
    <scope>NUCLEOTIDE SEQUENCE</scope>
    <source>
        <strain evidence="1">CBHHK173m</strain>
    </source>
</reference>
<keyword evidence="2" id="KW-1185">Reference proteome</keyword>
<dbReference type="Proteomes" id="UP001222325">
    <property type="component" value="Unassembled WGS sequence"/>
</dbReference>
<sequence>MSSILVPNSSQNIRVPIRTECASLGLTLGHLDGILLNGIAVKMYNYAANLQPAFEASRVRHLDAAWMSVHLSSDGLPARHDFSVPIDLSLKGRYYDPTPHEFSASPVSKTMPVHAEPRNTQNLAVGRESCSGIESPMLQGLTTIIRRTRIQGRIPPYIIKIHTELLSLSFVIPAFLYGFDPNSVDFVVRSQAWLSAHCFGEERRLDLAVESVQAQLDLEREDLYNGKFTRHICTDRRANNTYPEDLHGHAFIQNHIELRLGDACFICLPILLSGATRASFNSWSVAPNRRDTAFDAGPGAVRPLRVWHLDYRQRGLFWAAQRGALGMSVAGRASGNVSRRAVHGISGDLGKEAGIHITGSLPLNSLLTFSNTLTTPSSHLIKEATDLFWGLLSKSHLHWSDGVVGLSHLLHIIGDACNAGGPRMVLLHMGSQVLHEAIEHQEEAGNSMGQETLKFGGGKEKEAYALLLNL</sequence>
<gene>
    <name evidence="1" type="ORF">B0H15DRAFT_807103</name>
</gene>
<dbReference type="AlphaFoldDB" id="A0AAD6TS57"/>
<evidence type="ECO:0000313" key="1">
    <source>
        <dbReference type="EMBL" id="KAJ7070388.1"/>
    </source>
</evidence>
<evidence type="ECO:0000313" key="2">
    <source>
        <dbReference type="Proteomes" id="UP001222325"/>
    </source>
</evidence>
<comment type="caution">
    <text evidence="1">The sequence shown here is derived from an EMBL/GenBank/DDBJ whole genome shotgun (WGS) entry which is preliminary data.</text>
</comment>
<organism evidence="1 2">
    <name type="scientific">Mycena belliarum</name>
    <dbReference type="NCBI Taxonomy" id="1033014"/>
    <lineage>
        <taxon>Eukaryota</taxon>
        <taxon>Fungi</taxon>
        <taxon>Dikarya</taxon>
        <taxon>Basidiomycota</taxon>
        <taxon>Agaricomycotina</taxon>
        <taxon>Agaricomycetes</taxon>
        <taxon>Agaricomycetidae</taxon>
        <taxon>Agaricales</taxon>
        <taxon>Marasmiineae</taxon>
        <taxon>Mycenaceae</taxon>
        <taxon>Mycena</taxon>
    </lineage>
</organism>
<name>A0AAD6TS57_9AGAR</name>
<proteinExistence type="predicted"/>
<accession>A0AAD6TS57</accession>
<protein>
    <submittedName>
        <fullName evidence="1">Uncharacterized protein</fullName>
    </submittedName>
</protein>